<evidence type="ECO:0000313" key="6">
    <source>
        <dbReference type="Proteomes" id="UP000184245"/>
    </source>
</evidence>
<evidence type="ECO:0000259" key="4">
    <source>
        <dbReference type="PROSITE" id="PS51379"/>
    </source>
</evidence>
<keyword evidence="1" id="KW-0479">Metal-binding</keyword>
<dbReference type="InterPro" id="IPR026816">
    <property type="entry name" value="Flavodoxin_dom"/>
</dbReference>
<keyword evidence="2" id="KW-0408">Iron</keyword>
<proteinExistence type="predicted"/>
<sequence>MILYFSGTGNSAYIAKKIAGITGDSILSMNERIRKKDISEIHSENSLVFVVPTYAWRIPRVAEEWIRRTPFTGNPSAYFVMSCGGSIGNAGKYLRRLCEQKKWRYLGAAEIVMPENYIALYEAPKEEEAKRIIERAEPSILAAADIIRKGALFPRKTITVKDRIDSSLVNDAFYPLIVKAKKFRAEDTCTGCGRCVRECPLNNISLKDKKPVWGNSCTHCMACICKCPAEAIEYGTKSVHKVRYQCPR</sequence>
<dbReference type="PROSITE" id="PS51379">
    <property type="entry name" value="4FE4S_FER_2"/>
    <property type="match status" value="2"/>
</dbReference>
<dbReference type="SUPFAM" id="SSF52218">
    <property type="entry name" value="Flavoproteins"/>
    <property type="match status" value="1"/>
</dbReference>
<dbReference type="GO" id="GO:0046872">
    <property type="term" value="F:metal ion binding"/>
    <property type="evidence" value="ECO:0007669"/>
    <property type="project" value="UniProtKB-KW"/>
</dbReference>
<dbReference type="OrthoDB" id="9813995at2"/>
<dbReference type="RefSeq" id="WP_072852115.1">
    <property type="nucleotide sequence ID" value="NZ_FQVI01000012.1"/>
</dbReference>
<evidence type="ECO:0000256" key="2">
    <source>
        <dbReference type="ARBA" id="ARBA00023004"/>
    </source>
</evidence>
<feature type="domain" description="4Fe-4S ferredoxin-type" evidence="4">
    <location>
        <begin position="210"/>
        <end position="237"/>
    </location>
</feature>
<evidence type="ECO:0000256" key="3">
    <source>
        <dbReference type="ARBA" id="ARBA00023014"/>
    </source>
</evidence>
<dbReference type="Gene3D" id="3.40.50.360">
    <property type="match status" value="1"/>
</dbReference>
<organism evidence="5 6">
    <name type="scientific">Lactonifactor longoviformis DSM 17459</name>
    <dbReference type="NCBI Taxonomy" id="1122155"/>
    <lineage>
        <taxon>Bacteria</taxon>
        <taxon>Bacillati</taxon>
        <taxon>Bacillota</taxon>
        <taxon>Clostridia</taxon>
        <taxon>Eubacteriales</taxon>
        <taxon>Clostridiaceae</taxon>
        <taxon>Lactonifactor</taxon>
    </lineage>
</organism>
<accession>A0A1M4YP44</accession>
<dbReference type="STRING" id="1122155.SAMN02745158_02441"/>
<evidence type="ECO:0000313" key="5">
    <source>
        <dbReference type="EMBL" id="SHF07579.1"/>
    </source>
</evidence>
<dbReference type="Pfam" id="PF13187">
    <property type="entry name" value="Fer4_9"/>
    <property type="match status" value="1"/>
</dbReference>
<keyword evidence="3" id="KW-0411">Iron-sulfur</keyword>
<dbReference type="Proteomes" id="UP000184245">
    <property type="component" value="Unassembled WGS sequence"/>
</dbReference>
<keyword evidence="6" id="KW-1185">Reference proteome</keyword>
<dbReference type="Pfam" id="PF12724">
    <property type="entry name" value="Flavodoxin_5"/>
    <property type="match status" value="1"/>
</dbReference>
<dbReference type="GO" id="GO:0051536">
    <property type="term" value="F:iron-sulfur cluster binding"/>
    <property type="evidence" value="ECO:0007669"/>
    <property type="project" value="UniProtKB-KW"/>
</dbReference>
<evidence type="ECO:0000256" key="1">
    <source>
        <dbReference type="ARBA" id="ARBA00022723"/>
    </source>
</evidence>
<dbReference type="SUPFAM" id="SSF54862">
    <property type="entry name" value="4Fe-4S ferredoxins"/>
    <property type="match status" value="1"/>
</dbReference>
<dbReference type="InterPro" id="IPR029039">
    <property type="entry name" value="Flavoprotein-like_sf"/>
</dbReference>
<dbReference type="InterPro" id="IPR017900">
    <property type="entry name" value="4Fe4S_Fe_S_CS"/>
</dbReference>
<dbReference type="PROSITE" id="PS00198">
    <property type="entry name" value="4FE4S_FER_1"/>
    <property type="match status" value="2"/>
</dbReference>
<gene>
    <name evidence="5" type="ORF">SAMN02745158_02441</name>
</gene>
<feature type="domain" description="4Fe-4S ferredoxin-type" evidence="4">
    <location>
        <begin position="180"/>
        <end position="209"/>
    </location>
</feature>
<dbReference type="InterPro" id="IPR047964">
    <property type="entry name" value="EFR1-like"/>
</dbReference>
<dbReference type="NCBIfam" id="NF038196">
    <property type="entry name" value="ferrodoxin_EFR1"/>
    <property type="match status" value="1"/>
</dbReference>
<reference evidence="5 6" key="1">
    <citation type="submission" date="2016-11" db="EMBL/GenBank/DDBJ databases">
        <authorList>
            <person name="Jaros S."/>
            <person name="Januszkiewicz K."/>
            <person name="Wedrychowicz H."/>
        </authorList>
    </citation>
    <scope>NUCLEOTIDE SEQUENCE [LARGE SCALE GENOMIC DNA]</scope>
    <source>
        <strain evidence="5 6">DSM 17459</strain>
    </source>
</reference>
<name>A0A1M4YP44_9CLOT</name>
<dbReference type="InterPro" id="IPR017896">
    <property type="entry name" value="4Fe4S_Fe-S-bd"/>
</dbReference>
<dbReference type="EMBL" id="FQVI01000012">
    <property type="protein sequence ID" value="SHF07579.1"/>
    <property type="molecule type" value="Genomic_DNA"/>
</dbReference>
<dbReference type="AlphaFoldDB" id="A0A1M4YP44"/>
<dbReference type="Gene3D" id="3.30.70.20">
    <property type="match status" value="1"/>
</dbReference>
<protein>
    <submittedName>
        <fullName evidence="5">4Fe-4S binding domain-containing protein</fullName>
    </submittedName>
</protein>